<dbReference type="OrthoDB" id="2963168at2759"/>
<gene>
    <name evidence="1" type="ORF">RFI_12387</name>
</gene>
<dbReference type="AlphaFoldDB" id="X6NG70"/>
<dbReference type="Proteomes" id="UP000023152">
    <property type="component" value="Unassembled WGS sequence"/>
</dbReference>
<organism evidence="1 2">
    <name type="scientific">Reticulomyxa filosa</name>
    <dbReference type="NCBI Taxonomy" id="46433"/>
    <lineage>
        <taxon>Eukaryota</taxon>
        <taxon>Sar</taxon>
        <taxon>Rhizaria</taxon>
        <taxon>Retaria</taxon>
        <taxon>Foraminifera</taxon>
        <taxon>Monothalamids</taxon>
        <taxon>Reticulomyxidae</taxon>
        <taxon>Reticulomyxa</taxon>
    </lineage>
</organism>
<name>X6NG70_RETFI</name>
<evidence type="ECO:0000313" key="2">
    <source>
        <dbReference type="Proteomes" id="UP000023152"/>
    </source>
</evidence>
<evidence type="ECO:0000313" key="1">
    <source>
        <dbReference type="EMBL" id="ETO24769.1"/>
    </source>
</evidence>
<protein>
    <submittedName>
        <fullName evidence="1">Heat shock 70 kDa protein 12B</fullName>
    </submittedName>
</protein>
<dbReference type="Gene3D" id="3.30.420.40">
    <property type="match status" value="1"/>
</dbReference>
<keyword evidence="1" id="KW-0346">Stress response</keyword>
<comment type="caution">
    <text evidence="1">The sequence shown here is derived from an EMBL/GenBank/DDBJ whole genome shotgun (WGS) entry which is preliminary data.</text>
</comment>
<dbReference type="InterPro" id="IPR043129">
    <property type="entry name" value="ATPase_NBD"/>
</dbReference>
<reference evidence="1 2" key="1">
    <citation type="journal article" date="2013" name="Curr. Biol.">
        <title>The Genome of the Foraminiferan Reticulomyxa filosa.</title>
        <authorList>
            <person name="Glockner G."/>
            <person name="Hulsmann N."/>
            <person name="Schleicher M."/>
            <person name="Noegel A.A."/>
            <person name="Eichinger L."/>
            <person name="Gallinger C."/>
            <person name="Pawlowski J."/>
            <person name="Sierra R."/>
            <person name="Euteneuer U."/>
            <person name="Pillet L."/>
            <person name="Moustafa A."/>
            <person name="Platzer M."/>
            <person name="Groth M."/>
            <person name="Szafranski K."/>
            <person name="Schliwa M."/>
        </authorList>
    </citation>
    <scope>NUCLEOTIDE SEQUENCE [LARGE SCALE GENOMIC DNA]</scope>
</reference>
<dbReference type="PANTHER" id="PTHR14187:SF5">
    <property type="entry name" value="HEAT SHOCK 70 KDA PROTEIN 12A"/>
    <property type="match status" value="1"/>
</dbReference>
<keyword evidence="2" id="KW-1185">Reference proteome</keyword>
<sequence length="553" mass="64231">KKKKKKNEQREDTLKRRICAINGTAVETSHVFISAFRYCKKKAMDYFGEKHISVKEDEVQWIITVPAIWSEKAKGLMRQWAMQAKLCRPSVGSLPILTLEPERAKQTKLGVESISTESQLAITLEPECASVCVMLEMKDKPNEMRFKAGDCYLMMDLGAGTADMVCHEIIGPFEVREMIASFGGPWGSGYIDKDVVTIFQHLFGEKNMREFQATRPHDYLHLLRNIENSKQRFFKMQKKTTGLHRIEIPYQFGQFMQQKFTENLEESVAKCQFLGEYGRGDNVHLFFLSSYFLEHEYDHEYLSLSCQLWAKLFDLRINEILKKTNEMLLKNERILSGKLKYICLVGGFSQSPYLQYKIREHFKDRFMVVIPQRPILSVIQGAAQLGRLLSFVTSRIVKYTYGAAGGFSIEEARAHPKVPKEHIEKYKYVDDINNQEWVGGCFRVFVNEDEEVKVDQVVEKTYSKRSKRKKNATVAIYRSKIKDPGISTGCKLLGKIKIPFPDDFNDVMDRFYVRFYFGEAMIRVTVKMKGKEYVENEVQFKYHFDDNHLDVIG</sequence>
<dbReference type="SUPFAM" id="SSF53067">
    <property type="entry name" value="Actin-like ATPase domain"/>
    <property type="match status" value="1"/>
</dbReference>
<dbReference type="PANTHER" id="PTHR14187">
    <property type="entry name" value="ALPHA KINASE/ELONGATION FACTOR 2 KINASE"/>
    <property type="match status" value="1"/>
</dbReference>
<proteinExistence type="predicted"/>
<feature type="non-terminal residue" evidence="1">
    <location>
        <position position="1"/>
    </location>
</feature>
<dbReference type="EMBL" id="ASPP01008973">
    <property type="protein sequence ID" value="ETO24769.1"/>
    <property type="molecule type" value="Genomic_DNA"/>
</dbReference>
<accession>X6NG70</accession>